<evidence type="ECO:0000259" key="5">
    <source>
        <dbReference type="PROSITE" id="PS51007"/>
    </source>
</evidence>
<dbReference type="GO" id="GO:0009055">
    <property type="term" value="F:electron transfer activity"/>
    <property type="evidence" value="ECO:0007669"/>
    <property type="project" value="InterPro"/>
</dbReference>
<protein>
    <submittedName>
        <fullName evidence="6">Unannotated protein</fullName>
    </submittedName>
</protein>
<sequence length="158" mass="17393">MPEKRSGPKLNEPEWLQRSLDRYLAWGLLFMVVLIVAFPLYRLREPTLRADAKAEQQVNYVKTGGELFSQNCSSCHGKQATGGSAPTLNSKQFLSTTSDNQIALIVTGGISGSSMSPWSLDYGGSLTDEQIRQMVTYLRTLEPNAPSVPDWRTGAKAP</sequence>
<dbReference type="GO" id="GO:0020037">
    <property type="term" value="F:heme binding"/>
    <property type="evidence" value="ECO:0007669"/>
    <property type="project" value="InterPro"/>
</dbReference>
<organism evidence="6">
    <name type="scientific">freshwater metagenome</name>
    <dbReference type="NCBI Taxonomy" id="449393"/>
    <lineage>
        <taxon>unclassified sequences</taxon>
        <taxon>metagenomes</taxon>
        <taxon>ecological metagenomes</taxon>
    </lineage>
</organism>
<dbReference type="GO" id="GO:0046872">
    <property type="term" value="F:metal ion binding"/>
    <property type="evidence" value="ECO:0007669"/>
    <property type="project" value="UniProtKB-KW"/>
</dbReference>
<feature type="domain" description="Cytochrome c" evidence="5">
    <location>
        <begin position="59"/>
        <end position="142"/>
    </location>
</feature>
<evidence type="ECO:0000256" key="1">
    <source>
        <dbReference type="ARBA" id="ARBA00022617"/>
    </source>
</evidence>
<dbReference type="PANTHER" id="PTHR33751:SF1">
    <property type="entry name" value="CBB3-TYPE CYTOCHROME C OXIDASE SUBUNIT FIXP"/>
    <property type="match status" value="1"/>
</dbReference>
<dbReference type="Pfam" id="PF13442">
    <property type="entry name" value="Cytochrome_CBB3"/>
    <property type="match status" value="1"/>
</dbReference>
<accession>A0A6J7FWX2</accession>
<keyword evidence="1" id="KW-0349">Heme</keyword>
<dbReference type="EMBL" id="CAFBLP010000157">
    <property type="protein sequence ID" value="CAB4897735.1"/>
    <property type="molecule type" value="Genomic_DNA"/>
</dbReference>
<dbReference type="InterPro" id="IPR050597">
    <property type="entry name" value="Cytochrome_c_Oxidase_Subunit"/>
</dbReference>
<dbReference type="InterPro" id="IPR036909">
    <property type="entry name" value="Cyt_c-like_dom_sf"/>
</dbReference>
<reference evidence="6" key="1">
    <citation type="submission" date="2020-05" db="EMBL/GenBank/DDBJ databases">
        <authorList>
            <person name="Chiriac C."/>
            <person name="Salcher M."/>
            <person name="Ghai R."/>
            <person name="Kavagutti S V."/>
        </authorList>
    </citation>
    <scope>NUCLEOTIDE SEQUENCE</scope>
</reference>
<dbReference type="PROSITE" id="PS51007">
    <property type="entry name" value="CYTC"/>
    <property type="match status" value="1"/>
</dbReference>
<gene>
    <name evidence="6" type="ORF">UFOPK3376_03245</name>
</gene>
<keyword evidence="4" id="KW-1133">Transmembrane helix</keyword>
<dbReference type="InterPro" id="IPR009056">
    <property type="entry name" value="Cyt_c-like_dom"/>
</dbReference>
<keyword evidence="4" id="KW-0812">Transmembrane</keyword>
<evidence type="ECO:0000313" key="6">
    <source>
        <dbReference type="EMBL" id="CAB4897735.1"/>
    </source>
</evidence>
<evidence type="ECO:0000256" key="3">
    <source>
        <dbReference type="ARBA" id="ARBA00023004"/>
    </source>
</evidence>
<keyword evidence="4" id="KW-0472">Membrane</keyword>
<dbReference type="Gene3D" id="1.10.760.10">
    <property type="entry name" value="Cytochrome c-like domain"/>
    <property type="match status" value="1"/>
</dbReference>
<name>A0A6J7FWX2_9ZZZZ</name>
<feature type="transmembrane region" description="Helical" evidence="4">
    <location>
        <begin position="23"/>
        <end position="41"/>
    </location>
</feature>
<dbReference type="AlphaFoldDB" id="A0A6J7FWX2"/>
<dbReference type="PANTHER" id="PTHR33751">
    <property type="entry name" value="CBB3-TYPE CYTOCHROME C OXIDASE SUBUNIT FIXP"/>
    <property type="match status" value="1"/>
</dbReference>
<evidence type="ECO:0000256" key="4">
    <source>
        <dbReference type="SAM" id="Phobius"/>
    </source>
</evidence>
<keyword evidence="2" id="KW-0479">Metal-binding</keyword>
<proteinExistence type="predicted"/>
<evidence type="ECO:0000256" key="2">
    <source>
        <dbReference type="ARBA" id="ARBA00022723"/>
    </source>
</evidence>
<dbReference type="SUPFAM" id="SSF46626">
    <property type="entry name" value="Cytochrome c"/>
    <property type="match status" value="1"/>
</dbReference>
<keyword evidence="3" id="KW-0408">Iron</keyword>